<evidence type="ECO:0000256" key="1">
    <source>
        <dbReference type="ARBA" id="ARBA00004651"/>
    </source>
</evidence>
<feature type="transmembrane region" description="Helical" evidence="7">
    <location>
        <begin position="109"/>
        <end position="129"/>
    </location>
</feature>
<evidence type="ECO:0000256" key="7">
    <source>
        <dbReference type="RuleBase" id="RU361216"/>
    </source>
</evidence>
<comment type="caution">
    <text evidence="8">The sequence shown here is derived from an EMBL/GenBank/DDBJ whole genome shotgun (WGS) entry which is preliminary data.</text>
</comment>
<accession>A0AAD5M6H2</accession>
<organism evidence="8 9">
    <name type="scientific">Pythium insidiosum</name>
    <name type="common">Pythiosis disease agent</name>
    <dbReference type="NCBI Taxonomy" id="114742"/>
    <lineage>
        <taxon>Eukaryota</taxon>
        <taxon>Sar</taxon>
        <taxon>Stramenopiles</taxon>
        <taxon>Oomycota</taxon>
        <taxon>Peronosporomycetes</taxon>
        <taxon>Pythiales</taxon>
        <taxon>Pythiaceae</taxon>
        <taxon>Pythium</taxon>
    </lineage>
</organism>
<keyword evidence="7" id="KW-0769">Symport</keyword>
<evidence type="ECO:0000313" key="9">
    <source>
        <dbReference type="Proteomes" id="UP001209570"/>
    </source>
</evidence>
<feature type="transmembrane region" description="Helical" evidence="7">
    <location>
        <begin position="185"/>
        <end position="207"/>
    </location>
</feature>
<dbReference type="InterPro" id="IPR036458">
    <property type="entry name" value="Na:dicarbo_symporter_sf"/>
</dbReference>
<dbReference type="GO" id="GO:0005886">
    <property type="term" value="C:plasma membrane"/>
    <property type="evidence" value="ECO:0007669"/>
    <property type="project" value="UniProtKB-SubCell"/>
</dbReference>
<keyword evidence="5 7" id="KW-1133">Transmembrane helix</keyword>
<dbReference type="SUPFAM" id="SSF118215">
    <property type="entry name" value="Proton glutamate symport protein"/>
    <property type="match status" value="1"/>
</dbReference>
<dbReference type="Gene3D" id="1.10.3860.10">
    <property type="entry name" value="Sodium:dicarboxylate symporter"/>
    <property type="match status" value="1"/>
</dbReference>
<reference evidence="8" key="1">
    <citation type="submission" date="2021-12" db="EMBL/GenBank/DDBJ databases">
        <title>Prjna785345.</title>
        <authorList>
            <person name="Rujirawat T."/>
            <person name="Krajaejun T."/>
        </authorList>
    </citation>
    <scope>NUCLEOTIDE SEQUENCE</scope>
    <source>
        <strain evidence="8">Pi057C3</strain>
    </source>
</reference>
<dbReference type="PANTHER" id="PTHR42865">
    <property type="entry name" value="PROTON/GLUTAMATE-ASPARTATE SYMPORTER"/>
    <property type="match status" value="1"/>
</dbReference>
<evidence type="ECO:0000256" key="6">
    <source>
        <dbReference type="ARBA" id="ARBA00023136"/>
    </source>
</evidence>
<evidence type="ECO:0000256" key="5">
    <source>
        <dbReference type="ARBA" id="ARBA00022989"/>
    </source>
</evidence>
<keyword evidence="4 7" id="KW-0812">Transmembrane</keyword>
<dbReference type="GO" id="GO:0015293">
    <property type="term" value="F:symporter activity"/>
    <property type="evidence" value="ECO:0007669"/>
    <property type="project" value="UniProtKB-UniRule"/>
</dbReference>
<feature type="transmembrane region" description="Helical" evidence="7">
    <location>
        <begin position="422"/>
        <end position="443"/>
    </location>
</feature>
<keyword evidence="2 7" id="KW-0813">Transport</keyword>
<evidence type="ECO:0000256" key="4">
    <source>
        <dbReference type="ARBA" id="ARBA00022692"/>
    </source>
</evidence>
<evidence type="ECO:0000256" key="3">
    <source>
        <dbReference type="ARBA" id="ARBA00022475"/>
    </source>
</evidence>
<feature type="transmembrane region" description="Helical" evidence="7">
    <location>
        <begin position="384"/>
        <end position="407"/>
    </location>
</feature>
<feature type="transmembrane region" description="Helical" evidence="7">
    <location>
        <begin position="303"/>
        <end position="322"/>
    </location>
</feature>
<feature type="transmembrane region" description="Helical" evidence="7">
    <location>
        <begin position="464"/>
        <end position="486"/>
    </location>
</feature>
<dbReference type="InterPro" id="IPR001991">
    <property type="entry name" value="Na-dicarboxylate_symporter"/>
</dbReference>
<comment type="subcellular location">
    <subcellularLocation>
        <location evidence="1">Cell membrane</location>
        <topology evidence="1">Multi-pass membrane protein</topology>
    </subcellularLocation>
    <subcellularLocation>
        <location evidence="7">Membrane</location>
        <topology evidence="7">Multi-pass membrane protein</topology>
    </subcellularLocation>
</comment>
<dbReference type="PANTHER" id="PTHR42865:SF7">
    <property type="entry name" value="PROTON_GLUTAMATE-ASPARTATE SYMPORTER"/>
    <property type="match status" value="1"/>
</dbReference>
<gene>
    <name evidence="8" type="ORF">P43SY_009853</name>
</gene>
<evidence type="ECO:0000313" key="8">
    <source>
        <dbReference type="EMBL" id="KAJ0404640.1"/>
    </source>
</evidence>
<evidence type="ECO:0000256" key="2">
    <source>
        <dbReference type="ARBA" id="ARBA00022448"/>
    </source>
</evidence>
<dbReference type="Proteomes" id="UP001209570">
    <property type="component" value="Unassembled WGS sequence"/>
</dbReference>
<dbReference type="PRINTS" id="PR00173">
    <property type="entry name" value="EDTRNSPORT"/>
</dbReference>
<feature type="transmembrane region" description="Helical" evidence="7">
    <location>
        <begin position="498"/>
        <end position="520"/>
    </location>
</feature>
<comment type="similarity">
    <text evidence="7">Belongs to the dicarboxylate/amino acid:cation symporter (DAACS) (TC 2.A.23) family.</text>
</comment>
<name>A0AAD5M6H2_PYTIN</name>
<dbReference type="AlphaFoldDB" id="A0AAD5M6H2"/>
<proteinExistence type="inferred from homology"/>
<feature type="transmembrane region" description="Helical" evidence="7">
    <location>
        <begin position="342"/>
        <end position="363"/>
    </location>
</feature>
<keyword evidence="3" id="KW-1003">Cell membrane</keyword>
<feature type="transmembrane region" description="Helical" evidence="7">
    <location>
        <begin position="149"/>
        <end position="173"/>
    </location>
</feature>
<protein>
    <recommendedName>
        <fullName evidence="7">Amino acid transporter</fullName>
    </recommendedName>
</protein>
<dbReference type="EMBL" id="JAKCXM010000059">
    <property type="protein sequence ID" value="KAJ0404640.1"/>
    <property type="molecule type" value="Genomic_DNA"/>
</dbReference>
<sequence length="590" mass="63256">MATDKGFVLYNMSADDGASSQFSGISGFSDNSSARLARNGNGGRAPPPHTATLRTNFTSAANPGMPVLSSDSPSMTDFRTADTPPSTGITTNPFEASYMTTAAGGATSMVNMWATLAGMVLGVGVGVVLHHFDVSVTVSHWIRLTGDLYVRAVQCVVVPLVFVNVAVSVADIVNLGRGVRIGMRVIFMILLVTLTSVGEGIGMGYVIRSLLNLADVMHPQTKEAIFSIQCSNGRYLEELAGGLVTCSATQVNKTSEFLVTDVANTFVRNSATLAIGGTLTDHVIKMLSMLVPSNIVEAFMENTLLSIVAFALPCGVTLAKSFHGPIQLNPLLEFLREVNDSLLLMVHWVIRFTPIAVFSLLAGSFGEKLDDIMAVPPLHLALKLIALFAGVVVVHMLVVVPILFTIFTQSNPYSFMRHLVPAYIYSTGCASSFATLPVSIRCIEMTRQISTSLMHFVMSIGGSLNMNGSGIYLPMMVFFLADVAGLREKLDAVKLVTLVMASFLGSLATSPIPGGSVVMLKTVWRMVFPNEDIPEIYSFLVAIDVVMDRLVTLCNVNGDIMVTRMVESQVDKACADDVLRNNNTTQASHA</sequence>
<keyword evidence="6 7" id="KW-0472">Membrane</keyword>
<dbReference type="Pfam" id="PF00375">
    <property type="entry name" value="SDF"/>
    <property type="match status" value="1"/>
</dbReference>
<keyword evidence="9" id="KW-1185">Reference proteome</keyword>